<comment type="caution">
    <text evidence="5">The sequence shown here is derived from an EMBL/GenBank/DDBJ whole genome shotgun (WGS) entry which is preliminary data.</text>
</comment>
<dbReference type="InterPro" id="IPR004089">
    <property type="entry name" value="MCPsignal_dom"/>
</dbReference>
<dbReference type="PROSITE" id="PS50111">
    <property type="entry name" value="CHEMOTAXIS_TRANSDUC_2"/>
    <property type="match status" value="1"/>
</dbReference>
<evidence type="ECO:0000256" key="1">
    <source>
        <dbReference type="PROSITE-ProRule" id="PRU00284"/>
    </source>
</evidence>
<dbReference type="CDD" id="cd00130">
    <property type="entry name" value="PAS"/>
    <property type="match status" value="2"/>
</dbReference>
<feature type="domain" description="Methyl-accepting transducer" evidence="3">
    <location>
        <begin position="260"/>
        <end position="432"/>
    </location>
</feature>
<organism evidence="5 6">
    <name type="scientific">Alteromonas aestuariivivens</name>
    <dbReference type="NCBI Taxonomy" id="1938339"/>
    <lineage>
        <taxon>Bacteria</taxon>
        <taxon>Pseudomonadati</taxon>
        <taxon>Pseudomonadota</taxon>
        <taxon>Gammaproteobacteria</taxon>
        <taxon>Alteromonadales</taxon>
        <taxon>Alteromonadaceae</taxon>
        <taxon>Alteromonas/Salinimonas group</taxon>
        <taxon>Alteromonas</taxon>
    </lineage>
</organism>
<dbReference type="GO" id="GO:0007165">
    <property type="term" value="P:signal transduction"/>
    <property type="evidence" value="ECO:0007669"/>
    <property type="project" value="UniProtKB-KW"/>
</dbReference>
<name>A0A3D8MB25_9ALTE</name>
<reference evidence="6" key="1">
    <citation type="submission" date="2018-08" db="EMBL/GenBank/DDBJ databases">
        <authorList>
            <person name="Zhang J."/>
            <person name="Du Z.-J."/>
        </authorList>
    </citation>
    <scope>NUCLEOTIDE SEQUENCE [LARGE SCALE GENOMIC DNA]</scope>
    <source>
        <strain evidence="6">KCTC 52655</strain>
    </source>
</reference>
<dbReference type="PANTHER" id="PTHR24422">
    <property type="entry name" value="CHEMOTAXIS PROTEIN METHYLTRANSFERASE"/>
    <property type="match status" value="1"/>
</dbReference>
<keyword evidence="6" id="KW-1185">Reference proteome</keyword>
<feature type="domain" description="PAC" evidence="4">
    <location>
        <begin position="211"/>
        <end position="263"/>
    </location>
</feature>
<proteinExistence type="predicted"/>
<feature type="coiled-coil region" evidence="2">
    <location>
        <begin position="3"/>
        <end position="30"/>
    </location>
</feature>
<dbReference type="InterPro" id="IPR000014">
    <property type="entry name" value="PAS"/>
</dbReference>
<dbReference type="SMART" id="SM00086">
    <property type="entry name" value="PAC"/>
    <property type="match status" value="2"/>
</dbReference>
<evidence type="ECO:0000259" key="4">
    <source>
        <dbReference type="PROSITE" id="PS50113"/>
    </source>
</evidence>
<sequence length="432" mass="47694">MLFTKHNNKIQALSEQNEQLKAVVESINNAVANIEFSPDGTILSANALFLATVGYSLEQIQGKHHSMFCPPQQKNSRSYQEFWERLRSGKAQSGEFQRVKQDGSAVWLNATYFPVIQHREVVKIIKIATDITAERNALTDKNAVFDALDRSNAVIEFTPKGEIINANQNFLNAVGYELHEIKGKHHRLFCKPGFYEQNPGFWEQLENGEFKSGRFQRQNKRGQPVWIEATYNPVFDDAGRVVKVIKFASDVTAQVDRELSITQAAEIAQSTSVETEQIAQQGSEQLRLAVETSSQITEKVTSAMTSINSLNEQSKNISAIVSTISAIAEQTNLLALNAAIEAARAGEQGRGFAVVADEVRSLAAKTNDSTHEINEVVLRNEALTLNATRLMEDVSGTTQRGLEQIQGVAAVMQEIQAGAENVSVTVSNLQLD</sequence>
<gene>
    <name evidence="5" type="ORF">DXV75_04570</name>
</gene>
<dbReference type="Gene3D" id="1.10.287.950">
    <property type="entry name" value="Methyl-accepting chemotaxis protein"/>
    <property type="match status" value="1"/>
</dbReference>
<dbReference type="SMART" id="SM00091">
    <property type="entry name" value="PAS"/>
    <property type="match status" value="2"/>
</dbReference>
<keyword evidence="2" id="KW-0175">Coiled coil</keyword>
<dbReference type="NCBIfam" id="TIGR00229">
    <property type="entry name" value="sensory_box"/>
    <property type="match status" value="2"/>
</dbReference>
<dbReference type="GO" id="GO:0016020">
    <property type="term" value="C:membrane"/>
    <property type="evidence" value="ECO:0007669"/>
    <property type="project" value="InterPro"/>
</dbReference>
<dbReference type="PROSITE" id="PS50113">
    <property type="entry name" value="PAC"/>
    <property type="match status" value="2"/>
</dbReference>
<dbReference type="SMART" id="SM00283">
    <property type="entry name" value="MA"/>
    <property type="match status" value="1"/>
</dbReference>
<dbReference type="PANTHER" id="PTHR24422:SF10">
    <property type="entry name" value="CHEMOTAXIS PROTEIN METHYLTRANSFERASE 2"/>
    <property type="match status" value="1"/>
</dbReference>
<dbReference type="Proteomes" id="UP000256561">
    <property type="component" value="Unassembled WGS sequence"/>
</dbReference>
<dbReference type="SUPFAM" id="SSF58104">
    <property type="entry name" value="Methyl-accepting chemotaxis protein (MCP) signaling domain"/>
    <property type="match status" value="1"/>
</dbReference>
<feature type="domain" description="PAC" evidence="4">
    <location>
        <begin position="92"/>
        <end position="143"/>
    </location>
</feature>
<dbReference type="AlphaFoldDB" id="A0A3D8MB25"/>
<dbReference type="RefSeq" id="WP_115592223.1">
    <property type="nucleotide sequence ID" value="NZ_QRHA01000003.1"/>
</dbReference>
<evidence type="ECO:0000259" key="3">
    <source>
        <dbReference type="PROSITE" id="PS50111"/>
    </source>
</evidence>
<dbReference type="Pfam" id="PF13426">
    <property type="entry name" value="PAS_9"/>
    <property type="match status" value="1"/>
</dbReference>
<dbReference type="InterPro" id="IPR013655">
    <property type="entry name" value="PAS_fold_3"/>
</dbReference>
<evidence type="ECO:0000256" key="2">
    <source>
        <dbReference type="SAM" id="Coils"/>
    </source>
</evidence>
<dbReference type="SUPFAM" id="SSF55785">
    <property type="entry name" value="PYP-like sensor domain (PAS domain)"/>
    <property type="match status" value="2"/>
</dbReference>
<dbReference type="InterPro" id="IPR000700">
    <property type="entry name" value="PAS-assoc_C"/>
</dbReference>
<dbReference type="GO" id="GO:0006935">
    <property type="term" value="P:chemotaxis"/>
    <property type="evidence" value="ECO:0007669"/>
    <property type="project" value="UniProtKB-ARBA"/>
</dbReference>
<evidence type="ECO:0000313" key="6">
    <source>
        <dbReference type="Proteomes" id="UP000256561"/>
    </source>
</evidence>
<dbReference type="InterPro" id="IPR035965">
    <property type="entry name" value="PAS-like_dom_sf"/>
</dbReference>
<keyword evidence="1" id="KW-0807">Transducer</keyword>
<dbReference type="InterPro" id="IPR050903">
    <property type="entry name" value="Bact_Chemotaxis_MeTrfase"/>
</dbReference>
<accession>A0A3D8MB25</accession>
<dbReference type="EMBL" id="QRHA01000003">
    <property type="protein sequence ID" value="RDV27321.1"/>
    <property type="molecule type" value="Genomic_DNA"/>
</dbReference>
<dbReference type="Pfam" id="PF08447">
    <property type="entry name" value="PAS_3"/>
    <property type="match status" value="1"/>
</dbReference>
<protein>
    <submittedName>
        <fullName evidence="5">PAS domain S-box protein</fullName>
    </submittedName>
</protein>
<evidence type="ECO:0000313" key="5">
    <source>
        <dbReference type="EMBL" id="RDV27321.1"/>
    </source>
</evidence>
<dbReference type="Gene3D" id="3.30.450.20">
    <property type="entry name" value="PAS domain"/>
    <property type="match status" value="2"/>
</dbReference>
<dbReference type="InterPro" id="IPR001610">
    <property type="entry name" value="PAC"/>
</dbReference>
<dbReference type="Pfam" id="PF00015">
    <property type="entry name" value="MCPsignal"/>
    <property type="match status" value="1"/>
</dbReference>
<dbReference type="OrthoDB" id="9765776at2"/>